<dbReference type="Pfam" id="PF07690">
    <property type="entry name" value="MFS_1"/>
    <property type="match status" value="1"/>
</dbReference>
<evidence type="ECO:0000256" key="8">
    <source>
        <dbReference type="SAM" id="Phobius"/>
    </source>
</evidence>
<comment type="subcellular location">
    <subcellularLocation>
        <location evidence="1">Membrane</location>
        <topology evidence="1">Multi-pass membrane protein</topology>
    </subcellularLocation>
</comment>
<gene>
    <name evidence="10" type="ORF">IFR04_010911</name>
</gene>
<evidence type="ECO:0000256" key="1">
    <source>
        <dbReference type="ARBA" id="ARBA00004141"/>
    </source>
</evidence>
<feature type="transmembrane region" description="Helical" evidence="8">
    <location>
        <begin position="258"/>
        <end position="276"/>
    </location>
</feature>
<accession>A0A8H7W336</accession>
<evidence type="ECO:0000259" key="9">
    <source>
        <dbReference type="PROSITE" id="PS50850"/>
    </source>
</evidence>
<dbReference type="GO" id="GO:0005886">
    <property type="term" value="C:plasma membrane"/>
    <property type="evidence" value="ECO:0007669"/>
    <property type="project" value="TreeGrafter"/>
</dbReference>
<keyword evidence="3" id="KW-0813">Transport</keyword>
<feature type="transmembrane region" description="Helical" evidence="8">
    <location>
        <begin position="366"/>
        <end position="388"/>
    </location>
</feature>
<feature type="transmembrane region" description="Helical" evidence="8">
    <location>
        <begin position="188"/>
        <end position="211"/>
    </location>
</feature>
<sequence>MKSATGYAPLPEDETSPVDLEHGKKSPSHTVRGFSDTYPDDDAQEIPENENEGEERLSEWSWVLLVSGVASAMFFYCLDKSITTILIPVIVSELGEASKLPWVFVGFGLGSLSLTLPIGKIYTLFNAKVLYLGFLAIFMLGSALCGAAWNMNALIIGRVLAGVGGIGVYTGIMTILTSLTTEKERPVYLGVIGLFWSIGRVIGPLFGGLLGKESWRWAFYINLLVCGAFAPVYLFILPSLPSKSKTALHARLQHFDSLGAGLCICTIITVFTSINSGGTRFPWGSPTMIGICSLAITFLTLFSAQQIFCFRTTAEDRIFPVNMMFNRNVLLIFIIGSASSIAAFVPANFISLYFQFTRGDSALDAALRLLPMIIAMSAVMPLSGYLMPKIGRLKWWPIAGTSIALPGFVYMVYLQVESSPTWLYTSEALIGAGMGSFLQIPYTLVGPYISKDQKQEAMSFIIISQVGGIAFSMSISTAVFTNLATSWLRERLPEMSSTSIEKLLSGTSGSLDDFPASRIRDVLDILVDAMQPAWILTLAAGIACILAAANLIFNSRKLAVKSVNR</sequence>
<feature type="compositionally biased region" description="Acidic residues" evidence="7">
    <location>
        <begin position="38"/>
        <end position="53"/>
    </location>
</feature>
<keyword evidence="11" id="KW-1185">Reference proteome</keyword>
<dbReference type="SUPFAM" id="SSF103473">
    <property type="entry name" value="MFS general substrate transporter"/>
    <property type="match status" value="1"/>
</dbReference>
<evidence type="ECO:0000256" key="3">
    <source>
        <dbReference type="ARBA" id="ARBA00022448"/>
    </source>
</evidence>
<feature type="transmembrane region" description="Helical" evidence="8">
    <location>
        <begin position="533"/>
        <end position="553"/>
    </location>
</feature>
<dbReference type="PANTHER" id="PTHR23501">
    <property type="entry name" value="MAJOR FACILITATOR SUPERFAMILY"/>
    <property type="match status" value="1"/>
</dbReference>
<evidence type="ECO:0000256" key="6">
    <source>
        <dbReference type="ARBA" id="ARBA00023136"/>
    </source>
</evidence>
<keyword evidence="4 8" id="KW-0812">Transmembrane</keyword>
<evidence type="ECO:0000256" key="5">
    <source>
        <dbReference type="ARBA" id="ARBA00022989"/>
    </source>
</evidence>
<feature type="transmembrane region" description="Helical" evidence="8">
    <location>
        <begin position="329"/>
        <end position="354"/>
    </location>
</feature>
<evidence type="ECO:0000256" key="4">
    <source>
        <dbReference type="ARBA" id="ARBA00022692"/>
    </source>
</evidence>
<feature type="transmembrane region" description="Helical" evidence="8">
    <location>
        <begin position="217"/>
        <end position="237"/>
    </location>
</feature>
<feature type="transmembrane region" description="Helical" evidence="8">
    <location>
        <begin position="395"/>
        <end position="416"/>
    </location>
</feature>
<comment type="similarity">
    <text evidence="2">Belongs to the major facilitator superfamily. TCR/Tet family.</text>
</comment>
<feature type="transmembrane region" description="Helical" evidence="8">
    <location>
        <begin position="422"/>
        <end position="445"/>
    </location>
</feature>
<dbReference type="Proteomes" id="UP000664132">
    <property type="component" value="Unassembled WGS sequence"/>
</dbReference>
<feature type="transmembrane region" description="Helical" evidence="8">
    <location>
        <begin position="129"/>
        <end position="149"/>
    </location>
</feature>
<dbReference type="InterPro" id="IPR011701">
    <property type="entry name" value="MFS"/>
</dbReference>
<organism evidence="10 11">
    <name type="scientific">Cadophora malorum</name>
    <dbReference type="NCBI Taxonomy" id="108018"/>
    <lineage>
        <taxon>Eukaryota</taxon>
        <taxon>Fungi</taxon>
        <taxon>Dikarya</taxon>
        <taxon>Ascomycota</taxon>
        <taxon>Pezizomycotina</taxon>
        <taxon>Leotiomycetes</taxon>
        <taxon>Helotiales</taxon>
        <taxon>Ploettnerulaceae</taxon>
        <taxon>Cadophora</taxon>
    </lineage>
</organism>
<dbReference type="InterPro" id="IPR036259">
    <property type="entry name" value="MFS_trans_sf"/>
</dbReference>
<dbReference type="AlphaFoldDB" id="A0A8H7W336"/>
<feature type="domain" description="Major facilitator superfamily (MFS) profile" evidence="9">
    <location>
        <begin position="65"/>
        <end position="556"/>
    </location>
</feature>
<feature type="transmembrane region" description="Helical" evidence="8">
    <location>
        <begin position="62"/>
        <end position="90"/>
    </location>
</feature>
<feature type="transmembrane region" description="Helical" evidence="8">
    <location>
        <begin position="102"/>
        <end position="122"/>
    </location>
</feature>
<feature type="transmembrane region" description="Helical" evidence="8">
    <location>
        <begin position="457"/>
        <end position="480"/>
    </location>
</feature>
<proteinExistence type="inferred from homology"/>
<dbReference type="GO" id="GO:0022857">
    <property type="term" value="F:transmembrane transporter activity"/>
    <property type="evidence" value="ECO:0007669"/>
    <property type="project" value="InterPro"/>
</dbReference>
<dbReference type="OrthoDB" id="10021397at2759"/>
<keyword evidence="5 8" id="KW-1133">Transmembrane helix</keyword>
<protein>
    <recommendedName>
        <fullName evidence="9">Major facilitator superfamily (MFS) profile domain-containing protein</fullName>
    </recommendedName>
</protein>
<name>A0A8H7W336_9HELO</name>
<evidence type="ECO:0000313" key="10">
    <source>
        <dbReference type="EMBL" id="KAG4415961.1"/>
    </source>
</evidence>
<dbReference type="Gene3D" id="1.20.1250.20">
    <property type="entry name" value="MFS general substrate transporter like domains"/>
    <property type="match status" value="2"/>
</dbReference>
<dbReference type="InterPro" id="IPR020846">
    <property type="entry name" value="MFS_dom"/>
</dbReference>
<evidence type="ECO:0000256" key="7">
    <source>
        <dbReference type="SAM" id="MobiDB-lite"/>
    </source>
</evidence>
<dbReference type="EMBL" id="JAFJYH010000202">
    <property type="protein sequence ID" value="KAG4415961.1"/>
    <property type="molecule type" value="Genomic_DNA"/>
</dbReference>
<dbReference type="PANTHER" id="PTHR23501:SF12">
    <property type="entry name" value="MAJOR FACILITATOR SUPERFAMILY (MFS) PROFILE DOMAIN-CONTAINING PROTEIN-RELATED"/>
    <property type="match status" value="1"/>
</dbReference>
<reference evidence="10" key="1">
    <citation type="submission" date="2021-02" db="EMBL/GenBank/DDBJ databases">
        <title>Genome sequence Cadophora malorum strain M34.</title>
        <authorList>
            <person name="Stefanovic E."/>
            <person name="Vu D."/>
            <person name="Scully C."/>
            <person name="Dijksterhuis J."/>
            <person name="Roader J."/>
            <person name="Houbraken J."/>
        </authorList>
    </citation>
    <scope>NUCLEOTIDE SEQUENCE</scope>
    <source>
        <strain evidence="10">M34</strain>
    </source>
</reference>
<feature type="transmembrane region" description="Helical" evidence="8">
    <location>
        <begin position="288"/>
        <end position="308"/>
    </location>
</feature>
<feature type="region of interest" description="Disordered" evidence="7">
    <location>
        <begin position="1"/>
        <end position="54"/>
    </location>
</feature>
<feature type="transmembrane region" description="Helical" evidence="8">
    <location>
        <begin position="155"/>
        <end position="176"/>
    </location>
</feature>
<comment type="caution">
    <text evidence="10">The sequence shown here is derived from an EMBL/GenBank/DDBJ whole genome shotgun (WGS) entry which is preliminary data.</text>
</comment>
<evidence type="ECO:0000256" key="2">
    <source>
        <dbReference type="ARBA" id="ARBA00007520"/>
    </source>
</evidence>
<evidence type="ECO:0000313" key="11">
    <source>
        <dbReference type="Proteomes" id="UP000664132"/>
    </source>
</evidence>
<keyword evidence="6 8" id="KW-0472">Membrane</keyword>
<dbReference type="PROSITE" id="PS50850">
    <property type="entry name" value="MFS"/>
    <property type="match status" value="1"/>
</dbReference>